<keyword evidence="2" id="KW-0677">Repeat</keyword>
<dbReference type="Gene3D" id="1.25.40.10">
    <property type="entry name" value="Tetratricopeptide repeat domain"/>
    <property type="match status" value="3"/>
</dbReference>
<proteinExistence type="inferred from homology"/>
<dbReference type="Pfam" id="PF01535">
    <property type="entry name" value="PPR"/>
    <property type="match status" value="2"/>
</dbReference>
<evidence type="ECO:0000313" key="8">
    <source>
        <dbReference type="Proteomes" id="UP000434276"/>
    </source>
</evidence>
<evidence type="ECO:0000256" key="3">
    <source>
        <dbReference type="PROSITE-ProRule" id="PRU00708"/>
    </source>
</evidence>
<evidence type="ECO:0000313" key="7">
    <source>
        <dbReference type="Proteomes" id="UP000078284"/>
    </source>
</evidence>
<dbReference type="PANTHER" id="PTHR45717">
    <property type="entry name" value="OS12G0527900 PROTEIN"/>
    <property type="match status" value="1"/>
</dbReference>
<dbReference type="Pfam" id="PF13812">
    <property type="entry name" value="PPR_3"/>
    <property type="match status" value="1"/>
</dbReference>
<sequence length="491" mass="56185">MLIRCVAVAKTRFNTTGVVSRLVSSLADGSDTSSVANRNSLKEILRKNGPRRSVTSLLQERIDSGHAVSLSELRLISKRLIRSNRYDLALQMMEWMENQKDIEFSVYDIALRLDLIIKTHGLKQGEEYFEKLLHSSVSMRVAKSAYLPLLRAYVKNKMVKEAEALMEKLNGLGFLVTPHPFNEMMKLYEASGQYEKVVMVVSMMKGNKIPRNVLSYNLWMNACCEVSGVAAVETVYKEMVGDKSVEVGWSSLCTLANVYIKSGFDEKARLVLEDAEKMLNRSNRLGYFFLITLYASLGNKEGVVRLWEVSKSVCGRISCVNYICVLSSLVKTGDLEEAERVFSEWEAQCFNYDVRVSNVLLGAYVRNGEIRKAESLHGCVLERGGTPNYKTWEILMEGWVKCENMEKAIDAMHQVFVLMRRCHWRPSHNIVMAIAEYFEKEEKIEEATAYVRDLHRLGLASLPLYRLLLRMHEHAKRPAFDIYEMMKLDKL</sequence>
<reference evidence="6" key="2">
    <citation type="submission" date="2016-03" db="EMBL/GenBank/DDBJ databases">
        <title>Full-length assembly of Arabidopsis thaliana Ler reveals the complement of translocations and inversions.</title>
        <authorList>
            <person name="Zapata L."/>
            <person name="Schneeberger K."/>
            <person name="Ossowski S."/>
        </authorList>
    </citation>
    <scope>NUCLEOTIDE SEQUENCE [LARGE SCALE GENOMIC DNA]</scope>
    <source>
        <tissue evidence="6">Leaf</tissue>
    </source>
</reference>
<dbReference type="Proteomes" id="UP000078284">
    <property type="component" value="Chromosome 5"/>
</dbReference>
<reference evidence="7" key="1">
    <citation type="journal article" date="2016" name="Proc. Natl. Acad. Sci. U.S.A.">
        <title>Chromosome-level assembly of Arabidopsis thaliana Ler reveals the extent of translocation and inversion polymorphisms.</title>
        <authorList>
            <person name="Zapata L."/>
            <person name="Ding J."/>
            <person name="Willing E.M."/>
            <person name="Hartwig B."/>
            <person name="Bezdan D."/>
            <person name="Jiao W.B."/>
            <person name="Patel V."/>
            <person name="Velikkakam James G."/>
            <person name="Koornneef M."/>
            <person name="Ossowski S."/>
            <person name="Schneeberger K."/>
        </authorList>
    </citation>
    <scope>NUCLEOTIDE SEQUENCE [LARGE SCALE GENOMIC DNA]</scope>
    <source>
        <strain evidence="7">cv. Landsberg erecta</strain>
    </source>
</reference>
<dbReference type="SUPFAM" id="SSF48452">
    <property type="entry name" value="TPR-like"/>
    <property type="match status" value="1"/>
</dbReference>
<dbReference type="FunFam" id="1.25.40.10:FF:002288">
    <property type="entry name" value="Pentatricopeptide repeat-containing protein At5g27460"/>
    <property type="match status" value="1"/>
</dbReference>
<evidence type="ECO:0000256" key="1">
    <source>
        <dbReference type="ARBA" id="ARBA00007626"/>
    </source>
</evidence>
<dbReference type="ExpressionAtlas" id="A0A178UBP1">
    <property type="expression patterns" value="baseline and differential"/>
</dbReference>
<accession>A0A178UBP1</accession>
<name>A0A178UBP1_ARATH</name>
<dbReference type="InterPro" id="IPR011990">
    <property type="entry name" value="TPR-like_helical_dom_sf"/>
</dbReference>
<dbReference type="AlphaFoldDB" id="A0A178UBP1"/>
<dbReference type="InterPro" id="IPR002885">
    <property type="entry name" value="PPR_rpt"/>
</dbReference>
<dbReference type="FunFam" id="1.25.40.10:FF:000760">
    <property type="entry name" value="Pentatricopeptide repeat-containing protein At5g27460"/>
    <property type="match status" value="1"/>
</dbReference>
<evidence type="ECO:0000313" key="9">
    <source>
        <dbReference type="Proteomes" id="UP000516314"/>
    </source>
</evidence>
<evidence type="ECO:0000313" key="5">
    <source>
        <dbReference type="EMBL" id="CAD5332828.1"/>
    </source>
</evidence>
<dbReference type="Proteomes" id="UP000516314">
    <property type="component" value="Chromosome 5"/>
</dbReference>
<gene>
    <name evidence="6" type="ordered locus">AXX17_At5g27370</name>
    <name evidence="5" type="ORF">AT9943_LOCUS20215</name>
    <name evidence="4" type="ORF">C24_LOCUS23353</name>
</gene>
<dbReference type="Proteomes" id="UP000434276">
    <property type="component" value="Unassembled WGS sequence"/>
</dbReference>
<evidence type="ECO:0000256" key="2">
    <source>
        <dbReference type="ARBA" id="ARBA00022737"/>
    </source>
</evidence>
<reference evidence="5 9" key="4">
    <citation type="submission" date="2020-09" db="EMBL/GenBank/DDBJ databases">
        <authorList>
            <person name="Ashkenazy H."/>
        </authorList>
    </citation>
    <scope>NUCLEOTIDE SEQUENCE [LARGE SCALE GENOMIC DNA]</scope>
    <source>
        <strain evidence="9">cv. Cdm-0</strain>
    </source>
</reference>
<dbReference type="GO" id="GO:0003729">
    <property type="term" value="F:mRNA binding"/>
    <property type="evidence" value="ECO:0007669"/>
    <property type="project" value="UniProtKB-ARBA"/>
</dbReference>
<reference evidence="4 8" key="3">
    <citation type="submission" date="2019-12" db="EMBL/GenBank/DDBJ databases">
        <authorList>
            <person name="Jiao W.-B."/>
            <person name="Schneeberger K."/>
        </authorList>
    </citation>
    <scope>NUCLEOTIDE SEQUENCE [LARGE SCALE GENOMIC DNA]</scope>
    <source>
        <strain evidence="8">cv. C24</strain>
    </source>
</reference>
<evidence type="ECO:0000313" key="4">
    <source>
        <dbReference type="EMBL" id="CAA0405127.1"/>
    </source>
</evidence>
<dbReference type="EMBL" id="CACSHJ010000096">
    <property type="protein sequence ID" value="CAA0405127.1"/>
    <property type="molecule type" value="Genomic_DNA"/>
</dbReference>
<organism evidence="6 7">
    <name type="scientific">Arabidopsis thaliana</name>
    <name type="common">Mouse-ear cress</name>
    <dbReference type="NCBI Taxonomy" id="3702"/>
    <lineage>
        <taxon>Eukaryota</taxon>
        <taxon>Viridiplantae</taxon>
        <taxon>Streptophyta</taxon>
        <taxon>Embryophyta</taxon>
        <taxon>Tracheophyta</taxon>
        <taxon>Spermatophyta</taxon>
        <taxon>Magnoliopsida</taxon>
        <taxon>eudicotyledons</taxon>
        <taxon>Gunneridae</taxon>
        <taxon>Pentapetalae</taxon>
        <taxon>rosids</taxon>
        <taxon>malvids</taxon>
        <taxon>Brassicales</taxon>
        <taxon>Brassicaceae</taxon>
        <taxon>Camelineae</taxon>
        <taxon>Arabidopsis</taxon>
    </lineage>
</organism>
<evidence type="ECO:0000313" key="6">
    <source>
        <dbReference type="EMBL" id="OAO91085.1"/>
    </source>
</evidence>
<accession>A0A5S9Y7M0</accession>
<feature type="repeat" description="PPR" evidence="3">
    <location>
        <begin position="353"/>
        <end position="387"/>
    </location>
</feature>
<dbReference type="FunFam" id="1.25.40.10:FF:001916">
    <property type="entry name" value="Pentatricopeptide repeat-containing protein, mitochondrial"/>
    <property type="match status" value="1"/>
</dbReference>
<dbReference type="OrthoDB" id="1146105at2759"/>
<dbReference type="NCBIfam" id="TIGR00756">
    <property type="entry name" value="PPR"/>
    <property type="match status" value="1"/>
</dbReference>
<dbReference type="PROSITE" id="PS51375">
    <property type="entry name" value="PPR"/>
    <property type="match status" value="1"/>
</dbReference>
<dbReference type="PANTHER" id="PTHR45717:SF13">
    <property type="entry name" value="OS02G0796400 PROTEIN"/>
    <property type="match status" value="1"/>
</dbReference>
<comment type="similarity">
    <text evidence="1">Belongs to the PPR family. P subfamily.</text>
</comment>
<dbReference type="EMBL" id="LR881470">
    <property type="protein sequence ID" value="CAD5332828.1"/>
    <property type="molecule type" value="Genomic_DNA"/>
</dbReference>
<dbReference type="EMBL" id="LUHQ01000005">
    <property type="protein sequence ID" value="OAO91085.1"/>
    <property type="molecule type" value="Genomic_DNA"/>
</dbReference>
<protein>
    <submittedName>
        <fullName evidence="5">(thale cress) hypothetical protein</fullName>
    </submittedName>
</protein>